<dbReference type="InterPro" id="IPR036291">
    <property type="entry name" value="NAD(P)-bd_dom_sf"/>
</dbReference>
<dbReference type="SUPFAM" id="SSF48179">
    <property type="entry name" value="6-phosphogluconate dehydrogenase C-terminal domain-like"/>
    <property type="match status" value="1"/>
</dbReference>
<evidence type="ECO:0000256" key="1">
    <source>
        <dbReference type="ARBA" id="ARBA00006541"/>
    </source>
</evidence>
<dbReference type="Pfam" id="PF08125">
    <property type="entry name" value="Mannitol_dh_C"/>
    <property type="match status" value="1"/>
</dbReference>
<dbReference type="InterPro" id="IPR000669">
    <property type="entry name" value="Mannitol_DH"/>
</dbReference>
<evidence type="ECO:0000256" key="6">
    <source>
        <dbReference type="ARBA" id="ARBA00048615"/>
    </source>
</evidence>
<dbReference type="InterPro" id="IPR013131">
    <property type="entry name" value="Mannitol_DH_N"/>
</dbReference>
<dbReference type="Gene3D" id="1.10.1040.10">
    <property type="entry name" value="N-(1-d-carboxylethyl)-l-norvaline Dehydrogenase, domain 2"/>
    <property type="match status" value="1"/>
</dbReference>
<dbReference type="EC" id="1.1.1.17" evidence="2"/>
<evidence type="ECO:0000256" key="3">
    <source>
        <dbReference type="ARBA" id="ARBA00016219"/>
    </source>
</evidence>
<feature type="domain" description="Mannitol dehydrogenase C-terminal" evidence="8">
    <location>
        <begin position="280"/>
        <end position="458"/>
    </location>
</feature>
<dbReference type="PROSITE" id="PS00974">
    <property type="entry name" value="MANNITOL_DHGENASE"/>
    <property type="match status" value="1"/>
</dbReference>
<name>A0ABP7EU64_9ACTN</name>
<feature type="domain" description="Mannitol dehydrogenase N-terminal" evidence="7">
    <location>
        <begin position="25"/>
        <end position="271"/>
    </location>
</feature>
<keyword evidence="5" id="KW-0520">NAD</keyword>
<dbReference type="InterPro" id="IPR013118">
    <property type="entry name" value="Mannitol_DH_C"/>
</dbReference>
<evidence type="ECO:0000313" key="9">
    <source>
        <dbReference type="EMBL" id="GAA3724715.1"/>
    </source>
</evidence>
<evidence type="ECO:0000259" key="7">
    <source>
        <dbReference type="Pfam" id="PF01232"/>
    </source>
</evidence>
<keyword evidence="4" id="KW-0560">Oxidoreductase</keyword>
<protein>
    <recommendedName>
        <fullName evidence="3">Mannitol-1-phosphate 5-dehydrogenase</fullName>
        <ecNumber evidence="2">1.1.1.17</ecNumber>
    </recommendedName>
</protein>
<evidence type="ECO:0000256" key="5">
    <source>
        <dbReference type="ARBA" id="ARBA00023027"/>
    </source>
</evidence>
<dbReference type="PANTHER" id="PTHR43362:SF1">
    <property type="entry name" value="MANNITOL DEHYDROGENASE 2-RELATED"/>
    <property type="match status" value="1"/>
</dbReference>
<comment type="caution">
    <text evidence="9">The sequence shown here is derived from an EMBL/GenBank/DDBJ whole genome shotgun (WGS) entry which is preliminary data.</text>
</comment>
<evidence type="ECO:0000313" key="10">
    <source>
        <dbReference type="Proteomes" id="UP001499884"/>
    </source>
</evidence>
<evidence type="ECO:0000256" key="4">
    <source>
        <dbReference type="ARBA" id="ARBA00023002"/>
    </source>
</evidence>
<dbReference type="SUPFAM" id="SSF51735">
    <property type="entry name" value="NAD(P)-binding Rossmann-fold domains"/>
    <property type="match status" value="1"/>
</dbReference>
<dbReference type="InterPro" id="IPR023027">
    <property type="entry name" value="Mannitol_DH_CS"/>
</dbReference>
<dbReference type="PANTHER" id="PTHR43362">
    <property type="entry name" value="MANNITOL DEHYDROGENASE DSF1-RELATED"/>
    <property type="match status" value="1"/>
</dbReference>
<reference evidence="10" key="1">
    <citation type="journal article" date="2019" name="Int. J. Syst. Evol. Microbiol.">
        <title>The Global Catalogue of Microorganisms (GCM) 10K type strain sequencing project: providing services to taxonomists for standard genome sequencing and annotation.</title>
        <authorList>
            <consortium name="The Broad Institute Genomics Platform"/>
            <consortium name="The Broad Institute Genome Sequencing Center for Infectious Disease"/>
            <person name="Wu L."/>
            <person name="Ma J."/>
        </authorList>
    </citation>
    <scope>NUCLEOTIDE SEQUENCE [LARGE SCALE GENOMIC DNA]</scope>
    <source>
        <strain evidence="10">JCM 30846</strain>
    </source>
</reference>
<evidence type="ECO:0000259" key="8">
    <source>
        <dbReference type="Pfam" id="PF08125"/>
    </source>
</evidence>
<keyword evidence="10" id="KW-1185">Reference proteome</keyword>
<dbReference type="InterPro" id="IPR008927">
    <property type="entry name" value="6-PGluconate_DH-like_C_sf"/>
</dbReference>
<proteinExistence type="inferred from homology"/>
<dbReference type="Pfam" id="PF01232">
    <property type="entry name" value="Mannitol_dh"/>
    <property type="match status" value="1"/>
</dbReference>
<sequence>MPRLSYDALPARLRPAADPRALPVRAVHLGLGAFHRAHQALYTEAAGGDWGIAAVAQHSRTVLDALRAQDHLYSVTLRHPEGARTRVAGVLARTLHAEADAGQLRDLLAAEETAVVTTTVTEKGYRRDPVTGGLDLADPLVAADLAGRGPATPVGQLAAGLRARLRAGGAPLTVVCCDNMAGNGPVLERLVREFIEAAGWRERAALAEWVAGAAVAFPATVVDRIVPATAPDDLDAAQRALGVRDEAAVTCEPYTEWVLQDAFAGPRPRWEAGGARFVADVAPYQLTKLRLLNGSHSLLAHLGLRAGCRTVADALAAGWGEEAVRGYCAEVAPTLPGAGPDPAAYTEALVERFRNPAIHHRLDQIAADSSLKIPERWLTPLRELRAAGRDTPWLARALAAWAASCRSGAGHADPAAGRLRDAWRAAAPADAVRALLGLLGAPDLADDAPLVAAVTERLPAAH</sequence>
<dbReference type="InterPro" id="IPR050988">
    <property type="entry name" value="Mannitol_DH/Oxidoreductase"/>
</dbReference>
<dbReference type="InterPro" id="IPR013328">
    <property type="entry name" value="6PGD_dom2"/>
</dbReference>
<comment type="similarity">
    <text evidence="1">Belongs to the mannitol dehydrogenase family.</text>
</comment>
<organism evidence="9 10">
    <name type="scientific">Streptomyces tremellae</name>
    <dbReference type="NCBI Taxonomy" id="1124239"/>
    <lineage>
        <taxon>Bacteria</taxon>
        <taxon>Bacillati</taxon>
        <taxon>Actinomycetota</taxon>
        <taxon>Actinomycetes</taxon>
        <taxon>Kitasatosporales</taxon>
        <taxon>Streptomycetaceae</taxon>
        <taxon>Streptomyces</taxon>
    </lineage>
</organism>
<gene>
    <name evidence="9" type="ORF">GCM10023082_23370</name>
</gene>
<accession>A0ABP7EU64</accession>
<dbReference type="Gene3D" id="3.40.50.720">
    <property type="entry name" value="NAD(P)-binding Rossmann-like Domain"/>
    <property type="match status" value="1"/>
</dbReference>
<dbReference type="PRINTS" id="PR00084">
    <property type="entry name" value="MTLDHDRGNASE"/>
</dbReference>
<comment type="catalytic activity">
    <reaction evidence="6">
        <text>D-mannitol 1-phosphate + NAD(+) = beta-D-fructose 6-phosphate + NADH + H(+)</text>
        <dbReference type="Rhea" id="RHEA:19661"/>
        <dbReference type="ChEBI" id="CHEBI:15378"/>
        <dbReference type="ChEBI" id="CHEBI:57540"/>
        <dbReference type="ChEBI" id="CHEBI:57634"/>
        <dbReference type="ChEBI" id="CHEBI:57945"/>
        <dbReference type="ChEBI" id="CHEBI:61381"/>
        <dbReference type="EC" id="1.1.1.17"/>
    </reaction>
</comment>
<evidence type="ECO:0000256" key="2">
    <source>
        <dbReference type="ARBA" id="ARBA00012939"/>
    </source>
</evidence>
<dbReference type="EMBL" id="BAABEP010000012">
    <property type="protein sequence ID" value="GAA3724715.1"/>
    <property type="molecule type" value="Genomic_DNA"/>
</dbReference>
<dbReference type="Proteomes" id="UP001499884">
    <property type="component" value="Unassembled WGS sequence"/>
</dbReference>